<feature type="transmembrane region" description="Helical" evidence="1">
    <location>
        <begin position="166"/>
        <end position="187"/>
    </location>
</feature>
<dbReference type="RefSeq" id="XP_033574888.1">
    <property type="nucleotide sequence ID" value="XM_033725707.1"/>
</dbReference>
<accession>A0A6A6YIV0</accession>
<evidence type="ECO:0000313" key="4">
    <source>
        <dbReference type="RefSeq" id="XP_033574888.1"/>
    </source>
</evidence>
<keyword evidence="3" id="KW-1185">Reference proteome</keyword>
<name>A0A6A6YIV0_9PEZI</name>
<protein>
    <submittedName>
        <fullName evidence="2 4">Uncharacterized protein</fullName>
    </submittedName>
</protein>
<reference evidence="4" key="3">
    <citation type="submission" date="2025-04" db="UniProtKB">
        <authorList>
            <consortium name="RefSeq"/>
        </authorList>
    </citation>
    <scope>IDENTIFICATION</scope>
    <source>
        <strain evidence="4">CBS 304.34</strain>
    </source>
</reference>
<keyword evidence="1" id="KW-0472">Membrane</keyword>
<feature type="transmembrane region" description="Helical" evidence="1">
    <location>
        <begin position="193"/>
        <end position="214"/>
    </location>
</feature>
<keyword evidence="1" id="KW-1133">Transmembrane helix</keyword>
<dbReference type="Proteomes" id="UP000504636">
    <property type="component" value="Unplaced"/>
</dbReference>
<keyword evidence="1" id="KW-0812">Transmembrane</keyword>
<reference evidence="2 4" key="1">
    <citation type="journal article" date="2020" name="Stud. Mycol.">
        <title>101 Dothideomycetes genomes: a test case for predicting lifestyles and emergence of pathogens.</title>
        <authorList>
            <person name="Haridas S."/>
            <person name="Albert R."/>
            <person name="Binder M."/>
            <person name="Bloem J."/>
            <person name="Labutti K."/>
            <person name="Salamov A."/>
            <person name="Andreopoulos B."/>
            <person name="Baker S."/>
            <person name="Barry K."/>
            <person name="Bills G."/>
            <person name="Bluhm B."/>
            <person name="Cannon C."/>
            <person name="Castanera R."/>
            <person name="Culley D."/>
            <person name="Daum C."/>
            <person name="Ezra D."/>
            <person name="Gonzalez J."/>
            <person name="Henrissat B."/>
            <person name="Kuo A."/>
            <person name="Liang C."/>
            <person name="Lipzen A."/>
            <person name="Lutzoni F."/>
            <person name="Magnuson J."/>
            <person name="Mondo S."/>
            <person name="Nolan M."/>
            <person name="Ohm R."/>
            <person name="Pangilinan J."/>
            <person name="Park H.-J."/>
            <person name="Ramirez L."/>
            <person name="Alfaro M."/>
            <person name="Sun H."/>
            <person name="Tritt A."/>
            <person name="Yoshinaga Y."/>
            <person name="Zwiers L.-H."/>
            <person name="Turgeon B."/>
            <person name="Goodwin S."/>
            <person name="Spatafora J."/>
            <person name="Crous P."/>
            <person name="Grigoriev I."/>
        </authorList>
    </citation>
    <scope>NUCLEOTIDE SEQUENCE</scope>
    <source>
        <strain evidence="2 4">CBS 304.34</strain>
    </source>
</reference>
<sequence length="347" mass="40252">MVEIDGEILRVDSHCGPYGFFVTLPSNASLRTFCINVAATPEEPHIYITLDVPQNDMSGDFYLHLNLHKEAHSLIQDTYGTGACFAVLRRQSYEVEVRFESALRFCHCWENHPEDEQSDMFLPVEAETAQHRISISLHPRSVYKPSTQRPADLFDFFPKSRLSLKVTLPIIVALWFASAGICIVGHIKFGFSFFAFTWVIILFFPFLTMTYIMYLTKSSWLMSYTTGNVAWYVKVAWSRWSPTVYNVRIWSRWVWIHCKPGVIWIRGLKPRRDIFKFSKKASGSTTELMSKDHQGHVKDEDVTGVNASNYDAFKDMENITYKMLDEDYARVLCAMDRQMWWADGHTE</sequence>
<dbReference type="EMBL" id="MU003704">
    <property type="protein sequence ID" value="KAF2807924.1"/>
    <property type="molecule type" value="Genomic_DNA"/>
</dbReference>
<evidence type="ECO:0000313" key="3">
    <source>
        <dbReference type="Proteomes" id="UP000504636"/>
    </source>
</evidence>
<reference evidence="4" key="2">
    <citation type="submission" date="2020-04" db="EMBL/GenBank/DDBJ databases">
        <authorList>
            <consortium name="NCBI Genome Project"/>
        </authorList>
    </citation>
    <scope>NUCLEOTIDE SEQUENCE</scope>
    <source>
        <strain evidence="4">CBS 304.34</strain>
    </source>
</reference>
<evidence type="ECO:0000256" key="1">
    <source>
        <dbReference type="SAM" id="Phobius"/>
    </source>
</evidence>
<dbReference type="GeneID" id="54466600"/>
<organism evidence="2">
    <name type="scientific">Mytilinidion resinicola</name>
    <dbReference type="NCBI Taxonomy" id="574789"/>
    <lineage>
        <taxon>Eukaryota</taxon>
        <taxon>Fungi</taxon>
        <taxon>Dikarya</taxon>
        <taxon>Ascomycota</taxon>
        <taxon>Pezizomycotina</taxon>
        <taxon>Dothideomycetes</taxon>
        <taxon>Pleosporomycetidae</taxon>
        <taxon>Mytilinidiales</taxon>
        <taxon>Mytilinidiaceae</taxon>
        <taxon>Mytilinidion</taxon>
    </lineage>
</organism>
<evidence type="ECO:0000313" key="2">
    <source>
        <dbReference type="EMBL" id="KAF2807924.1"/>
    </source>
</evidence>
<dbReference type="OrthoDB" id="2426273at2759"/>
<gene>
    <name evidence="2 4" type="ORF">BDZ99DRAFT_522531</name>
</gene>
<dbReference type="AlphaFoldDB" id="A0A6A6YIV0"/>
<proteinExistence type="predicted"/>